<proteinExistence type="predicted"/>
<gene>
    <name evidence="1" type="ORF">RHMOL_Rhmol02G0188400</name>
</gene>
<keyword evidence="2" id="KW-1185">Reference proteome</keyword>
<reference evidence="1" key="1">
    <citation type="submission" date="2022-02" db="EMBL/GenBank/DDBJ databases">
        <title>Plant Genome Project.</title>
        <authorList>
            <person name="Zhang R.-G."/>
        </authorList>
    </citation>
    <scope>NUCLEOTIDE SEQUENCE</scope>
    <source>
        <strain evidence="1">AT1</strain>
    </source>
</reference>
<dbReference type="EMBL" id="CM046389">
    <property type="protein sequence ID" value="KAI8568309.1"/>
    <property type="molecule type" value="Genomic_DNA"/>
</dbReference>
<sequence length="61" mass="6875">MHRARCYKDIGACFKCGEVGHLIRDCTKKSRPRSTSKPTVTTNSRQSSGTKLDPGKRIVFY</sequence>
<dbReference type="Proteomes" id="UP001062846">
    <property type="component" value="Chromosome 2"/>
</dbReference>
<protein>
    <submittedName>
        <fullName evidence="1">Uncharacterized protein</fullName>
    </submittedName>
</protein>
<name>A0ACC0PT36_RHOML</name>
<accession>A0ACC0PT36</accession>
<evidence type="ECO:0000313" key="2">
    <source>
        <dbReference type="Proteomes" id="UP001062846"/>
    </source>
</evidence>
<organism evidence="1 2">
    <name type="scientific">Rhododendron molle</name>
    <name type="common">Chinese azalea</name>
    <name type="synonym">Azalea mollis</name>
    <dbReference type="NCBI Taxonomy" id="49168"/>
    <lineage>
        <taxon>Eukaryota</taxon>
        <taxon>Viridiplantae</taxon>
        <taxon>Streptophyta</taxon>
        <taxon>Embryophyta</taxon>
        <taxon>Tracheophyta</taxon>
        <taxon>Spermatophyta</taxon>
        <taxon>Magnoliopsida</taxon>
        <taxon>eudicotyledons</taxon>
        <taxon>Gunneridae</taxon>
        <taxon>Pentapetalae</taxon>
        <taxon>asterids</taxon>
        <taxon>Ericales</taxon>
        <taxon>Ericaceae</taxon>
        <taxon>Ericoideae</taxon>
        <taxon>Rhodoreae</taxon>
        <taxon>Rhododendron</taxon>
    </lineage>
</organism>
<evidence type="ECO:0000313" key="1">
    <source>
        <dbReference type="EMBL" id="KAI8568309.1"/>
    </source>
</evidence>
<comment type="caution">
    <text evidence="1">The sequence shown here is derived from an EMBL/GenBank/DDBJ whole genome shotgun (WGS) entry which is preliminary data.</text>
</comment>